<keyword evidence="2" id="KW-1185">Reference proteome</keyword>
<dbReference type="HOGENOM" id="CLU_181453_0_0_9"/>
<organism evidence="1 2">
    <name type="scientific">Lactobacillus apis</name>
    <dbReference type="NCBI Taxonomy" id="303541"/>
    <lineage>
        <taxon>Bacteria</taxon>
        <taxon>Bacillati</taxon>
        <taxon>Bacillota</taxon>
        <taxon>Bacilli</taxon>
        <taxon>Lactobacillales</taxon>
        <taxon>Lactobacillaceae</taxon>
        <taxon>Lactobacillus</taxon>
    </lineage>
</organism>
<name>A0A0F4LRF1_9LACO</name>
<dbReference type="RefSeq" id="WP_046307456.1">
    <property type="nucleotide sequence ID" value="NZ_KQ034000.1"/>
</dbReference>
<reference evidence="1 2" key="1">
    <citation type="submission" date="2015-01" db="EMBL/GenBank/DDBJ databases">
        <title>Comparative genomics of the lactic acid bacteria isolated from the honey bee gut.</title>
        <authorList>
            <person name="Ellegaard K.M."/>
            <person name="Tamarit D."/>
            <person name="Javelind E."/>
            <person name="Olofsson T."/>
            <person name="Andersson S.G."/>
            <person name="Vasquez A."/>
        </authorList>
    </citation>
    <scope>NUCLEOTIDE SEQUENCE [LARGE SCALE GENOMIC DNA]</scope>
    <source>
        <strain evidence="1 2">Hma11</strain>
    </source>
</reference>
<dbReference type="SUPFAM" id="SSF55729">
    <property type="entry name" value="Acyl-CoA N-acyltransferases (Nat)"/>
    <property type="match status" value="1"/>
</dbReference>
<dbReference type="EMBL" id="JXLG01000006">
    <property type="protein sequence ID" value="KJY60879.1"/>
    <property type="molecule type" value="Genomic_DNA"/>
</dbReference>
<evidence type="ECO:0008006" key="3">
    <source>
        <dbReference type="Google" id="ProtNLM"/>
    </source>
</evidence>
<protein>
    <recommendedName>
        <fullName evidence="3">N-acetyltransferase</fullName>
    </recommendedName>
</protein>
<accession>A0A0F4LRF1</accession>
<dbReference type="STRING" id="303541.JF72_10380"/>
<dbReference type="Proteomes" id="UP000033682">
    <property type="component" value="Unassembled WGS sequence"/>
</dbReference>
<sequence length="102" mass="12401">MFTFYDPHQFFKEYDDNEQLIYHWSMDKIERTDGKVWAINHMFIAPNQNKEAVLDKNMALVMEFAKNTKLPIWPLDPLVVDYFQQHPEFHKVWYHRPAQATN</sequence>
<dbReference type="InterPro" id="IPR016181">
    <property type="entry name" value="Acyl_CoA_acyltransferase"/>
</dbReference>
<gene>
    <name evidence="1" type="ORF">JF72_10380</name>
</gene>
<dbReference type="PATRIC" id="fig|303541.3.peg.1198"/>
<evidence type="ECO:0000313" key="2">
    <source>
        <dbReference type="Proteomes" id="UP000033682"/>
    </source>
</evidence>
<dbReference type="AlphaFoldDB" id="A0A0F4LRF1"/>
<proteinExistence type="predicted"/>
<evidence type="ECO:0000313" key="1">
    <source>
        <dbReference type="EMBL" id="KJY60879.1"/>
    </source>
</evidence>
<dbReference type="Gene3D" id="3.40.630.30">
    <property type="match status" value="1"/>
</dbReference>
<comment type="caution">
    <text evidence="1">The sequence shown here is derived from an EMBL/GenBank/DDBJ whole genome shotgun (WGS) entry which is preliminary data.</text>
</comment>